<feature type="region of interest" description="Disordered" evidence="1">
    <location>
        <begin position="90"/>
        <end position="149"/>
    </location>
</feature>
<accession>A0ABY2HE15</accession>
<comment type="caution">
    <text evidence="2">The sequence shown here is derived from an EMBL/GenBank/DDBJ whole genome shotgun (WGS) entry which is preliminary data.</text>
</comment>
<evidence type="ECO:0000313" key="2">
    <source>
        <dbReference type="EMBL" id="TFB06533.1"/>
    </source>
</evidence>
<dbReference type="Proteomes" id="UP001642720">
    <property type="component" value="Unassembled WGS sequence"/>
</dbReference>
<evidence type="ECO:0000256" key="1">
    <source>
        <dbReference type="SAM" id="MobiDB-lite"/>
    </source>
</evidence>
<proteinExistence type="predicted"/>
<dbReference type="EMBL" id="PPTA01000001">
    <property type="protein sequence ID" value="TFB06533.1"/>
    <property type="molecule type" value="Genomic_DNA"/>
</dbReference>
<dbReference type="RefSeq" id="XP_073562734.1">
    <property type="nucleotide sequence ID" value="XM_073698022.1"/>
</dbReference>
<reference evidence="2 3" key="1">
    <citation type="submission" date="2018-01" db="EMBL/GenBank/DDBJ databases">
        <title>Genome characterization of the sugarcane-associated fungus Trichoderma ghanense CCMA-1212 and their application in lignocelulose bioconversion.</title>
        <authorList>
            <person name="Steindorff A.S."/>
            <person name="Mendes T.D."/>
            <person name="Vilela E.S.D."/>
            <person name="Rodrigues D.S."/>
            <person name="Formighieri E.F."/>
            <person name="Melo I.S."/>
            <person name="Favaro L.C.L."/>
        </authorList>
    </citation>
    <scope>NUCLEOTIDE SEQUENCE [LARGE SCALE GENOMIC DNA]</scope>
    <source>
        <strain evidence="2 3">CCMA-1212</strain>
    </source>
</reference>
<name>A0ABY2HE15_9HYPO</name>
<gene>
    <name evidence="2" type="ORF">CCMA1212_000557</name>
</gene>
<evidence type="ECO:0000313" key="3">
    <source>
        <dbReference type="Proteomes" id="UP001642720"/>
    </source>
</evidence>
<keyword evidence="3" id="KW-1185">Reference proteome</keyword>
<protein>
    <submittedName>
        <fullName evidence="2">Uncharacterized protein</fullName>
    </submittedName>
</protein>
<dbReference type="GeneID" id="300572472"/>
<sequence>MADQTEDAELNPTPYAALIRAVVSITNPDVCPTRLSHEQGLDLGAVAKWHGAETKHLAMMAMFIPQNHVNCRSSALNTRYIRVEMPPTTITSIRPEPLNSAPLQNANKSSLPNLAQPTGSPALNNHLLERPPPLPLSWRSPGSYRKIGQ</sequence>
<feature type="compositionally biased region" description="Polar residues" evidence="1">
    <location>
        <begin position="101"/>
        <end position="122"/>
    </location>
</feature>
<organism evidence="2 3">
    <name type="scientific">Trichoderma ghanense</name>
    <dbReference type="NCBI Taxonomy" id="65468"/>
    <lineage>
        <taxon>Eukaryota</taxon>
        <taxon>Fungi</taxon>
        <taxon>Dikarya</taxon>
        <taxon>Ascomycota</taxon>
        <taxon>Pezizomycotina</taxon>
        <taxon>Sordariomycetes</taxon>
        <taxon>Hypocreomycetidae</taxon>
        <taxon>Hypocreales</taxon>
        <taxon>Hypocreaceae</taxon>
        <taxon>Trichoderma</taxon>
    </lineage>
</organism>